<sequence>MQAVLKLIHSQYLQAEPGAAGAPAAPPAASPARMVSRIAGRTPLVLDSPHSGTVYPADFRAALDLPVLRRAEDTHVEKLYAFAPGLGVGWVEAHFPRIYLDANRDTTELDATLLDAPWPDPVTTDPVVLQKVRLGKGLIWKFTDEGEPIYDRPLGVEEVRARIDRCWRPYHAAVAAEIDAAHARHGYSIHLNCHSMPAVAASHATLYPGLHHADFVVGDRDGATASPALSQQICAFLRERGYSVDYNHPYKGVELVRRYGNPAQHRHSIQVEINRKLYMDEQTLDILPAGFDRLRADLRALVESLLATDPRG</sequence>
<dbReference type="RefSeq" id="WP_015914569.1">
    <property type="nucleotide sequence ID" value="NC_011992.1"/>
</dbReference>
<evidence type="ECO:0000313" key="2">
    <source>
        <dbReference type="Proteomes" id="UP000000450"/>
    </source>
</evidence>
<dbReference type="KEGG" id="dia:Dtpsy_3345"/>
<dbReference type="InterPro" id="IPR007709">
    <property type="entry name" value="N-FG_amidohydro"/>
</dbReference>
<reference evidence="1 2" key="1">
    <citation type="journal article" date="2010" name="J. Bacteriol.">
        <title>Completed genome sequence of the anaerobic iron-oxidizing bacterium Acidovorax ebreus strain TPSY.</title>
        <authorList>
            <person name="Byrne-Bailey K.G."/>
            <person name="Weber K.A."/>
            <person name="Chair A.H."/>
            <person name="Bose S."/>
            <person name="Knox T."/>
            <person name="Spanbauer T.L."/>
            <person name="Chertkov O."/>
            <person name="Coates J.D."/>
        </authorList>
    </citation>
    <scope>NUCLEOTIDE SEQUENCE [LARGE SCALE GENOMIC DNA]</scope>
    <source>
        <strain evidence="1 2">TPSY</strain>
    </source>
</reference>
<gene>
    <name evidence="1" type="ordered locus">Dtpsy_3345</name>
</gene>
<dbReference type="EMBL" id="CP001392">
    <property type="protein sequence ID" value="ACM34772.1"/>
    <property type="molecule type" value="Genomic_DNA"/>
</dbReference>
<proteinExistence type="predicted"/>
<dbReference type="Pfam" id="PF05013">
    <property type="entry name" value="FGase"/>
    <property type="match status" value="1"/>
</dbReference>
<name>A0A9J9Q9K8_ACIET</name>
<accession>A0A9J9Q9K8</accession>
<dbReference type="Gene3D" id="3.40.630.40">
    <property type="entry name" value="Zn-dependent exopeptidases"/>
    <property type="match status" value="1"/>
</dbReference>
<organism evidence="1 2">
    <name type="scientific">Acidovorax ebreus (strain TPSY)</name>
    <name type="common">Diaphorobacter sp. (strain TPSY)</name>
    <dbReference type="NCBI Taxonomy" id="535289"/>
    <lineage>
        <taxon>Bacteria</taxon>
        <taxon>Pseudomonadati</taxon>
        <taxon>Pseudomonadota</taxon>
        <taxon>Betaproteobacteria</taxon>
        <taxon>Burkholderiales</taxon>
        <taxon>Comamonadaceae</taxon>
        <taxon>Diaphorobacter</taxon>
    </lineage>
</organism>
<evidence type="ECO:0000313" key="1">
    <source>
        <dbReference type="EMBL" id="ACM34772.1"/>
    </source>
</evidence>
<keyword evidence="2" id="KW-1185">Reference proteome</keyword>
<dbReference type="SUPFAM" id="SSF53187">
    <property type="entry name" value="Zn-dependent exopeptidases"/>
    <property type="match status" value="1"/>
</dbReference>
<dbReference type="AlphaFoldDB" id="A0A9J9Q9K8"/>
<dbReference type="Proteomes" id="UP000000450">
    <property type="component" value="Chromosome"/>
</dbReference>
<protein>
    <submittedName>
        <fullName evidence="1">N-formylglutamate amidohydrolase</fullName>
    </submittedName>
</protein>